<evidence type="ECO:0000313" key="3">
    <source>
        <dbReference type="Proteomes" id="UP000657421"/>
    </source>
</evidence>
<feature type="domain" description="Zinc-ribbon 15" evidence="1">
    <location>
        <begin position="20"/>
        <end position="120"/>
    </location>
</feature>
<keyword evidence="3" id="KW-1185">Reference proteome</keyword>
<proteinExistence type="predicted"/>
<comment type="caution">
    <text evidence="2">The sequence shown here is derived from an EMBL/GenBank/DDBJ whole genome shotgun (WGS) entry which is preliminary data.</text>
</comment>
<dbReference type="EMBL" id="JACRSZ010000021">
    <property type="protein sequence ID" value="MBC8574408.1"/>
    <property type="molecule type" value="Genomic_DNA"/>
</dbReference>
<accession>A0ABR7NFI0</accession>
<protein>
    <submittedName>
        <fullName evidence="2">Zinc ribbon domain-containing protein</fullName>
    </submittedName>
</protein>
<dbReference type="InterPro" id="IPR031493">
    <property type="entry name" value="Zinc_ribbon_15"/>
</dbReference>
<dbReference type="Pfam" id="PF17032">
    <property type="entry name" value="Zn_ribbon_15"/>
    <property type="match status" value="1"/>
</dbReference>
<evidence type="ECO:0000259" key="1">
    <source>
        <dbReference type="Pfam" id="PF17032"/>
    </source>
</evidence>
<dbReference type="PANTHER" id="PTHR36718:SF1">
    <property type="entry name" value="DOUBLE ZINC RIBBON PROTEIN MJ0416"/>
    <property type="match status" value="1"/>
</dbReference>
<name>A0ABR7NFI0_9FIRM</name>
<organism evidence="2 3">
    <name type="scientific">Jingyaoa shaoxingensis</name>
    <dbReference type="NCBI Taxonomy" id="2763671"/>
    <lineage>
        <taxon>Bacteria</taxon>
        <taxon>Bacillati</taxon>
        <taxon>Bacillota</taxon>
        <taxon>Clostridia</taxon>
        <taxon>Lachnospirales</taxon>
        <taxon>Lachnospiraceae</taxon>
        <taxon>Jingyaoa</taxon>
    </lineage>
</organism>
<dbReference type="Proteomes" id="UP000657421">
    <property type="component" value="Unassembled WGS sequence"/>
</dbReference>
<gene>
    <name evidence="2" type="ORF">H8716_15250</name>
</gene>
<sequence>MFFMMGITEGRKKLNFQQTVVCSQCGRYGRYMVYMTYTVLSLFFIPCLKWNKQYYVESSCCHTTYRLNPEVGKRIDRGEQPEIHPQDLERMNGYQQGGWKHCVNCGYTTQEDFEYCPKCGNRF</sequence>
<dbReference type="PANTHER" id="PTHR36718">
    <property type="entry name" value="OS05G0435400 PROTEIN"/>
    <property type="match status" value="1"/>
</dbReference>
<dbReference type="InterPro" id="IPR053281">
    <property type="entry name" value="Double_zinc_ribbon"/>
</dbReference>
<dbReference type="RefSeq" id="WP_249309871.1">
    <property type="nucleotide sequence ID" value="NZ_JACRSZ010000021.1"/>
</dbReference>
<evidence type="ECO:0000313" key="2">
    <source>
        <dbReference type="EMBL" id="MBC8574408.1"/>
    </source>
</evidence>
<reference evidence="2 3" key="1">
    <citation type="submission" date="2020-08" db="EMBL/GenBank/DDBJ databases">
        <title>Genome public.</title>
        <authorList>
            <person name="Liu C."/>
            <person name="Sun Q."/>
        </authorList>
    </citation>
    <scope>NUCLEOTIDE SEQUENCE [LARGE SCALE GENOMIC DNA]</scope>
    <source>
        <strain evidence="2 3">NSJ-46</strain>
    </source>
</reference>